<reference evidence="1" key="1">
    <citation type="submission" date="2019-08" db="EMBL/GenBank/DDBJ databases">
        <title>The genome of the North American firefly Photinus pyralis.</title>
        <authorList>
            <consortium name="Photinus pyralis genome working group"/>
            <person name="Fallon T.R."/>
            <person name="Sander Lower S.E."/>
            <person name="Weng J.-K."/>
        </authorList>
    </citation>
    <scope>NUCLEOTIDE SEQUENCE</scope>
    <source>
        <strain evidence="1">TRF0915ILg1</strain>
        <tissue evidence="1">Whole body</tissue>
    </source>
</reference>
<dbReference type="OrthoDB" id="8036905at2759"/>
<keyword evidence="2" id="KW-1185">Reference proteome</keyword>
<comment type="caution">
    <text evidence="1">The sequence shown here is derived from an EMBL/GenBank/DDBJ whole genome shotgun (WGS) entry which is preliminary data.</text>
</comment>
<dbReference type="Proteomes" id="UP000801492">
    <property type="component" value="Unassembled WGS sequence"/>
</dbReference>
<sequence length="105" mass="12274">MDKVAEILREICGISKIGNTNMKKGRLELTKPNEKISEEQQKINQEYEIDQVKEQKIMKRIKLAPGTDKEIPGKMLARIMERTIRSKTEETIYKADLEEEEPQKK</sequence>
<name>A0A8K0CGD5_IGNLU</name>
<gene>
    <name evidence="1" type="ORF">ILUMI_22577</name>
</gene>
<evidence type="ECO:0000313" key="2">
    <source>
        <dbReference type="Proteomes" id="UP000801492"/>
    </source>
</evidence>
<accession>A0A8K0CGD5</accession>
<protein>
    <submittedName>
        <fullName evidence="1">Uncharacterized protein</fullName>
    </submittedName>
</protein>
<dbReference type="EMBL" id="VTPC01090353">
    <property type="protein sequence ID" value="KAF2883582.1"/>
    <property type="molecule type" value="Genomic_DNA"/>
</dbReference>
<evidence type="ECO:0000313" key="1">
    <source>
        <dbReference type="EMBL" id="KAF2883582.1"/>
    </source>
</evidence>
<dbReference type="AlphaFoldDB" id="A0A8K0CGD5"/>
<organism evidence="1 2">
    <name type="scientific">Ignelater luminosus</name>
    <name type="common">Cucubano</name>
    <name type="synonym">Pyrophorus luminosus</name>
    <dbReference type="NCBI Taxonomy" id="2038154"/>
    <lineage>
        <taxon>Eukaryota</taxon>
        <taxon>Metazoa</taxon>
        <taxon>Ecdysozoa</taxon>
        <taxon>Arthropoda</taxon>
        <taxon>Hexapoda</taxon>
        <taxon>Insecta</taxon>
        <taxon>Pterygota</taxon>
        <taxon>Neoptera</taxon>
        <taxon>Endopterygota</taxon>
        <taxon>Coleoptera</taxon>
        <taxon>Polyphaga</taxon>
        <taxon>Elateriformia</taxon>
        <taxon>Elateroidea</taxon>
        <taxon>Elateridae</taxon>
        <taxon>Agrypninae</taxon>
        <taxon>Pyrophorini</taxon>
        <taxon>Ignelater</taxon>
    </lineage>
</organism>
<proteinExistence type="predicted"/>